<dbReference type="Proteomes" id="UP000176645">
    <property type="component" value="Unassembled WGS sequence"/>
</dbReference>
<comment type="caution">
    <text evidence="1">The sequence shown here is derived from an EMBL/GenBank/DDBJ whole genome shotgun (WGS) entry which is preliminary data.</text>
</comment>
<dbReference type="EMBL" id="MHCU01000014">
    <property type="protein sequence ID" value="OGY28070.1"/>
    <property type="molecule type" value="Genomic_DNA"/>
</dbReference>
<name>A0A1G1WL20_9BACT</name>
<sequence>MGKPTVRRVRPEDFPFPTTDDLRWLEVETRQKAIEDAGMKLARLQLKLKDEIKKLVSKCTSCGGTDIRIKTSSHLVSPGNNIFGPAGHGPRYSTHVEFLYCEDCGATYYKSGVAKLERLMLEIRNADDELSELRHPHRC</sequence>
<reference evidence="1 2" key="1">
    <citation type="journal article" date="2016" name="Nat. Commun.">
        <title>Thousands of microbial genomes shed light on interconnected biogeochemical processes in an aquifer system.</title>
        <authorList>
            <person name="Anantharaman K."/>
            <person name="Brown C.T."/>
            <person name="Hug L.A."/>
            <person name="Sharon I."/>
            <person name="Castelle C.J."/>
            <person name="Probst A.J."/>
            <person name="Thomas B.C."/>
            <person name="Singh A."/>
            <person name="Wilkins M.J."/>
            <person name="Karaoz U."/>
            <person name="Brodie E.L."/>
            <person name="Williams K.H."/>
            <person name="Hubbard S.S."/>
            <person name="Banfield J.F."/>
        </authorList>
    </citation>
    <scope>NUCLEOTIDE SEQUENCE [LARGE SCALE GENOMIC DNA]</scope>
</reference>
<gene>
    <name evidence="1" type="ORF">A2Z42_02535</name>
</gene>
<accession>A0A1G1WL20</accession>
<dbReference type="AlphaFoldDB" id="A0A1G1WL20"/>
<protein>
    <submittedName>
        <fullName evidence="1">Uncharacterized protein</fullName>
    </submittedName>
</protein>
<organism evidence="1 2">
    <name type="scientific">Candidatus Woykebacteria bacterium RBG_19FT_COMBO_43_10</name>
    <dbReference type="NCBI Taxonomy" id="1802598"/>
    <lineage>
        <taxon>Bacteria</taxon>
        <taxon>Candidatus Woykeibacteriota</taxon>
    </lineage>
</organism>
<evidence type="ECO:0000313" key="2">
    <source>
        <dbReference type="Proteomes" id="UP000176645"/>
    </source>
</evidence>
<evidence type="ECO:0000313" key="1">
    <source>
        <dbReference type="EMBL" id="OGY28070.1"/>
    </source>
</evidence>
<proteinExistence type="predicted"/>